<dbReference type="RefSeq" id="WP_126139745.1">
    <property type="nucleotide sequence ID" value="NZ_RXHU01000011.1"/>
</dbReference>
<keyword evidence="2" id="KW-1185">Reference proteome</keyword>
<protein>
    <submittedName>
        <fullName evidence="1">YheC/YheD family protein</fullName>
    </submittedName>
</protein>
<comment type="caution">
    <text evidence="1">The sequence shown here is derived from an EMBL/GenBank/DDBJ whole genome shotgun (WGS) entry which is preliminary data.</text>
</comment>
<dbReference type="OrthoDB" id="7869153at2"/>
<dbReference type="EMBL" id="RXHU01000011">
    <property type="protein sequence ID" value="RTE11295.1"/>
    <property type="molecule type" value="Genomic_DNA"/>
</dbReference>
<gene>
    <name evidence="1" type="ORF">EJQ19_03150</name>
</gene>
<name>A0A430JJP8_9BACL</name>
<dbReference type="AlphaFoldDB" id="A0A430JJP8"/>
<reference evidence="1 2" key="1">
    <citation type="submission" date="2018-12" db="EMBL/GenBank/DDBJ databases">
        <title>Bacillus ochoae sp. nov., Paenibacillus whitsoniae sp. nov., Paenibacillus spiritus sp. nov. Isolated from the Mars Exploration Rover during spacecraft assembly.</title>
        <authorList>
            <person name="Seuylemezian A."/>
            <person name="Vaishampayan P."/>
        </authorList>
    </citation>
    <scope>NUCLEOTIDE SEQUENCE [LARGE SCALE GENOMIC DNA]</scope>
    <source>
        <strain evidence="1 2">MER 54</strain>
    </source>
</reference>
<dbReference type="Proteomes" id="UP000276128">
    <property type="component" value="Unassembled WGS sequence"/>
</dbReference>
<dbReference type="InterPro" id="IPR026838">
    <property type="entry name" value="YheC/D"/>
</dbReference>
<sequence length="278" mass="31545">MVTTWKKKAKKGKLPSKRAAAATTANKARYVSSKMGKTRALEAKASLRGYVPATKWLNAAVLQEMLSEHRMVYVKPNAGMCGDGVIRVEKALPENGASLRYTFQSGVRKKSFATFEGMYTALRKVIGKRRYLVQKGIQLLKYKGNRFDLRVMVQMTPAAKWETTGVIGRVAHPSKIVTNYHDGGKLKSVDTLLRRYMTANDRKLYVKRLEQLGRKAAKAVEARYKGVKEIGVDIAVDYEMKPWILEVNTSPDPYIFRKLKDKRVYAKIKRYAKAYGRL</sequence>
<organism evidence="1 2">
    <name type="scientific">Paenibacillus whitsoniae</name>
    <dbReference type="NCBI Taxonomy" id="2496558"/>
    <lineage>
        <taxon>Bacteria</taxon>
        <taxon>Bacillati</taxon>
        <taxon>Bacillota</taxon>
        <taxon>Bacilli</taxon>
        <taxon>Bacillales</taxon>
        <taxon>Paenibacillaceae</taxon>
        <taxon>Paenibacillus</taxon>
    </lineage>
</organism>
<evidence type="ECO:0000313" key="2">
    <source>
        <dbReference type="Proteomes" id="UP000276128"/>
    </source>
</evidence>
<dbReference type="Gene3D" id="3.30.470.20">
    <property type="entry name" value="ATP-grasp fold, B domain"/>
    <property type="match status" value="1"/>
</dbReference>
<dbReference type="SUPFAM" id="SSF56059">
    <property type="entry name" value="Glutathione synthetase ATP-binding domain-like"/>
    <property type="match status" value="1"/>
</dbReference>
<proteinExistence type="predicted"/>
<dbReference type="Pfam" id="PF14398">
    <property type="entry name" value="ATPgrasp_YheCD"/>
    <property type="match status" value="1"/>
</dbReference>
<evidence type="ECO:0000313" key="1">
    <source>
        <dbReference type="EMBL" id="RTE11295.1"/>
    </source>
</evidence>
<accession>A0A430JJP8</accession>